<dbReference type="OrthoDB" id="930973at2759"/>
<dbReference type="InterPro" id="IPR044730">
    <property type="entry name" value="RNase_H-like_dom_plant"/>
</dbReference>
<dbReference type="GO" id="GO:0004523">
    <property type="term" value="F:RNA-DNA hybrid ribonuclease activity"/>
    <property type="evidence" value="ECO:0007669"/>
    <property type="project" value="InterPro"/>
</dbReference>
<dbReference type="EMBL" id="KZ454427">
    <property type="protein sequence ID" value="PKA46143.1"/>
    <property type="molecule type" value="Genomic_DNA"/>
</dbReference>
<proteinExistence type="predicted"/>
<evidence type="ECO:0000313" key="3">
    <source>
        <dbReference type="EMBL" id="PKA46143.1"/>
    </source>
</evidence>
<name>A0A2H9ZS72_9ASPA</name>
<dbReference type="InterPro" id="IPR026960">
    <property type="entry name" value="RVT-Znf"/>
</dbReference>
<sequence>MFLWRLYQNSLPTFTWLASRGLSGIITCPWGCADHEDLNHIFCICPFAKHVFAYISAFSPTFSSQASCFSFSSIPDTISALLQRMGSSIQHNRHCLSTQYTAAALYFIWQARNNKVHGQPFHSPRVIAINSIFQHTPKHFSSSENWDSISLLGCLNPFVSWNPPPQHWLKINFDGAVRQNTAAIGALICNSEGQLLAAQGRSLSTQAVQPAELQAALLALELAKPWISKIQGIWLEGDSKLIIDQLQSALHWPESNSTDELRDPLNALFSFPYCKISHVYRQANEAAHYITSSSFVSNICWDNTMSLPTDFCAILLKNCFLCT</sequence>
<feature type="domain" description="RNase H type-1" evidence="1">
    <location>
        <begin position="172"/>
        <end position="290"/>
    </location>
</feature>
<protein>
    <submittedName>
        <fullName evidence="3">Uncharacterized protein</fullName>
    </submittedName>
</protein>
<dbReference type="InterPro" id="IPR036397">
    <property type="entry name" value="RNaseH_sf"/>
</dbReference>
<evidence type="ECO:0000313" key="4">
    <source>
        <dbReference type="Proteomes" id="UP000236161"/>
    </source>
</evidence>
<dbReference type="PANTHER" id="PTHR47723">
    <property type="entry name" value="OS05G0353850 PROTEIN"/>
    <property type="match status" value="1"/>
</dbReference>
<dbReference type="Proteomes" id="UP000236161">
    <property type="component" value="Unassembled WGS sequence"/>
</dbReference>
<dbReference type="Pfam" id="PF13456">
    <property type="entry name" value="RVT_3"/>
    <property type="match status" value="1"/>
</dbReference>
<dbReference type="STRING" id="1088818.A0A2H9ZS72"/>
<dbReference type="InterPro" id="IPR053151">
    <property type="entry name" value="RNase_H-like"/>
</dbReference>
<feature type="domain" description="Reverse transcriptase zinc-binding" evidence="2">
    <location>
        <begin position="1"/>
        <end position="51"/>
    </location>
</feature>
<gene>
    <name evidence="3" type="ORF">AXF42_Ash015434</name>
</gene>
<dbReference type="InterPro" id="IPR002156">
    <property type="entry name" value="RNaseH_domain"/>
</dbReference>
<keyword evidence="4" id="KW-1185">Reference proteome</keyword>
<accession>A0A2H9ZS72</accession>
<dbReference type="Gene3D" id="3.30.420.10">
    <property type="entry name" value="Ribonuclease H-like superfamily/Ribonuclease H"/>
    <property type="match status" value="1"/>
</dbReference>
<dbReference type="AlphaFoldDB" id="A0A2H9ZS72"/>
<dbReference type="CDD" id="cd06222">
    <property type="entry name" value="RNase_H_like"/>
    <property type="match status" value="1"/>
</dbReference>
<dbReference type="Pfam" id="PF13966">
    <property type="entry name" value="zf-RVT"/>
    <property type="match status" value="1"/>
</dbReference>
<reference evidence="3 4" key="1">
    <citation type="journal article" date="2017" name="Nature">
        <title>The Apostasia genome and the evolution of orchids.</title>
        <authorList>
            <person name="Zhang G.Q."/>
            <person name="Liu K.W."/>
            <person name="Li Z."/>
            <person name="Lohaus R."/>
            <person name="Hsiao Y.Y."/>
            <person name="Niu S.C."/>
            <person name="Wang J.Y."/>
            <person name="Lin Y.C."/>
            <person name="Xu Q."/>
            <person name="Chen L.J."/>
            <person name="Yoshida K."/>
            <person name="Fujiwara S."/>
            <person name="Wang Z.W."/>
            <person name="Zhang Y.Q."/>
            <person name="Mitsuda N."/>
            <person name="Wang M."/>
            <person name="Liu G.H."/>
            <person name="Pecoraro L."/>
            <person name="Huang H.X."/>
            <person name="Xiao X.J."/>
            <person name="Lin M."/>
            <person name="Wu X.Y."/>
            <person name="Wu W.L."/>
            <person name="Chen Y.Y."/>
            <person name="Chang S.B."/>
            <person name="Sakamoto S."/>
            <person name="Ohme-Takagi M."/>
            <person name="Yagi M."/>
            <person name="Zeng S.J."/>
            <person name="Shen C.Y."/>
            <person name="Yeh C.M."/>
            <person name="Luo Y.B."/>
            <person name="Tsai W.C."/>
            <person name="Van de Peer Y."/>
            <person name="Liu Z.J."/>
        </authorList>
    </citation>
    <scope>NUCLEOTIDE SEQUENCE [LARGE SCALE GENOMIC DNA]</scope>
    <source>
        <strain evidence="4">cv. Shenzhen</strain>
        <tissue evidence="3">Stem</tissue>
    </source>
</reference>
<dbReference type="InterPro" id="IPR012337">
    <property type="entry name" value="RNaseH-like_sf"/>
</dbReference>
<evidence type="ECO:0000259" key="1">
    <source>
        <dbReference type="Pfam" id="PF13456"/>
    </source>
</evidence>
<organism evidence="3 4">
    <name type="scientific">Apostasia shenzhenica</name>
    <dbReference type="NCBI Taxonomy" id="1088818"/>
    <lineage>
        <taxon>Eukaryota</taxon>
        <taxon>Viridiplantae</taxon>
        <taxon>Streptophyta</taxon>
        <taxon>Embryophyta</taxon>
        <taxon>Tracheophyta</taxon>
        <taxon>Spermatophyta</taxon>
        <taxon>Magnoliopsida</taxon>
        <taxon>Liliopsida</taxon>
        <taxon>Asparagales</taxon>
        <taxon>Orchidaceae</taxon>
        <taxon>Apostasioideae</taxon>
        <taxon>Apostasia</taxon>
    </lineage>
</organism>
<evidence type="ECO:0000259" key="2">
    <source>
        <dbReference type="Pfam" id="PF13966"/>
    </source>
</evidence>
<dbReference type="GO" id="GO:0003676">
    <property type="term" value="F:nucleic acid binding"/>
    <property type="evidence" value="ECO:0007669"/>
    <property type="project" value="InterPro"/>
</dbReference>
<dbReference type="SUPFAM" id="SSF53098">
    <property type="entry name" value="Ribonuclease H-like"/>
    <property type="match status" value="1"/>
</dbReference>
<dbReference type="PANTHER" id="PTHR47723:SF19">
    <property type="entry name" value="POLYNUCLEOTIDYL TRANSFERASE, RIBONUCLEASE H-LIKE SUPERFAMILY PROTEIN"/>
    <property type="match status" value="1"/>
</dbReference>